<dbReference type="EMBL" id="BMAC01000658">
    <property type="protein sequence ID" value="GFQ01104.1"/>
    <property type="molecule type" value="Genomic_DNA"/>
</dbReference>
<evidence type="ECO:0000256" key="3">
    <source>
        <dbReference type="ARBA" id="ARBA00011489"/>
    </source>
</evidence>
<gene>
    <name evidence="10" type="ORF">PHJA_002254300</name>
</gene>
<dbReference type="NCBIfam" id="TIGR01569">
    <property type="entry name" value="A_tha_TIGR01569"/>
    <property type="match status" value="1"/>
</dbReference>
<keyword evidence="11" id="KW-1185">Reference proteome</keyword>
<accession>A0A830CZ05</accession>
<feature type="transmembrane region" description="Helical" evidence="8">
    <location>
        <begin position="59"/>
        <end position="87"/>
    </location>
</feature>
<feature type="transmembrane region" description="Helical" evidence="8">
    <location>
        <begin position="110"/>
        <end position="130"/>
    </location>
</feature>
<proteinExistence type="inferred from homology"/>
<evidence type="ECO:0000256" key="8">
    <source>
        <dbReference type="RuleBase" id="RU361233"/>
    </source>
</evidence>
<comment type="subunit">
    <text evidence="3 8">Homodimer and heterodimers.</text>
</comment>
<dbReference type="Pfam" id="PF04535">
    <property type="entry name" value="CASP_dom"/>
    <property type="match status" value="1"/>
</dbReference>
<evidence type="ECO:0000256" key="5">
    <source>
        <dbReference type="ARBA" id="ARBA00022692"/>
    </source>
</evidence>
<dbReference type="GO" id="GO:0005886">
    <property type="term" value="C:plasma membrane"/>
    <property type="evidence" value="ECO:0007669"/>
    <property type="project" value="UniProtKB-SubCell"/>
</dbReference>
<dbReference type="PANTHER" id="PTHR36488:SF8">
    <property type="entry name" value="CASP-LIKE PROTEIN 1U1"/>
    <property type="match status" value="1"/>
</dbReference>
<dbReference type="PANTHER" id="PTHR36488">
    <property type="entry name" value="CASP-LIKE PROTEIN 1U1"/>
    <property type="match status" value="1"/>
</dbReference>
<dbReference type="InterPro" id="IPR006459">
    <property type="entry name" value="CASP/CASPL"/>
</dbReference>
<keyword evidence="4 8" id="KW-1003">Cell membrane</keyword>
<dbReference type="InterPro" id="IPR044173">
    <property type="entry name" value="CASPL"/>
</dbReference>
<dbReference type="AlphaFoldDB" id="A0A830CZ05"/>
<keyword evidence="7 8" id="KW-0472">Membrane</keyword>
<organism evidence="10 11">
    <name type="scientific">Phtheirospermum japonicum</name>
    <dbReference type="NCBI Taxonomy" id="374723"/>
    <lineage>
        <taxon>Eukaryota</taxon>
        <taxon>Viridiplantae</taxon>
        <taxon>Streptophyta</taxon>
        <taxon>Embryophyta</taxon>
        <taxon>Tracheophyta</taxon>
        <taxon>Spermatophyta</taxon>
        <taxon>Magnoliopsida</taxon>
        <taxon>eudicotyledons</taxon>
        <taxon>Gunneridae</taxon>
        <taxon>Pentapetalae</taxon>
        <taxon>asterids</taxon>
        <taxon>lamiids</taxon>
        <taxon>Lamiales</taxon>
        <taxon>Orobanchaceae</taxon>
        <taxon>Orobanchaceae incertae sedis</taxon>
        <taxon>Phtheirospermum</taxon>
    </lineage>
</organism>
<comment type="caution">
    <text evidence="8">Lacks conserved residue(s) required for the propagation of feature annotation.</text>
</comment>
<evidence type="ECO:0000256" key="7">
    <source>
        <dbReference type="ARBA" id="ARBA00023136"/>
    </source>
</evidence>
<comment type="caution">
    <text evidence="10">The sequence shown here is derived from an EMBL/GenBank/DDBJ whole genome shotgun (WGS) entry which is preliminary data.</text>
</comment>
<name>A0A830CZ05_9LAMI</name>
<dbReference type="Proteomes" id="UP000653305">
    <property type="component" value="Unassembled WGS sequence"/>
</dbReference>
<evidence type="ECO:0000256" key="4">
    <source>
        <dbReference type="ARBA" id="ARBA00022475"/>
    </source>
</evidence>
<feature type="domain" description="Casparian strip membrane protein" evidence="9">
    <location>
        <begin position="1"/>
        <end position="123"/>
    </location>
</feature>
<evidence type="ECO:0000256" key="1">
    <source>
        <dbReference type="ARBA" id="ARBA00004651"/>
    </source>
</evidence>
<protein>
    <recommendedName>
        <fullName evidence="8">CASP-like protein</fullName>
    </recommendedName>
</protein>
<sequence length="144" mass="15808">MVTSQQTVSFFGIAMEARYSYSTSFRFNVVADSIVCVLVVLSVILVISLNRPKSNPKNYFYLLLLDLVSLLVVLSGSSAAMAIGYVGRFGQSESGWMPICDRVPKFCDKIMASIVSSFVAVICLFVLTIMSAHKLKCEPFIDGI</sequence>
<keyword evidence="5 8" id="KW-0812">Transmembrane</keyword>
<evidence type="ECO:0000313" key="10">
    <source>
        <dbReference type="EMBL" id="GFQ01104.1"/>
    </source>
</evidence>
<evidence type="ECO:0000256" key="6">
    <source>
        <dbReference type="ARBA" id="ARBA00022989"/>
    </source>
</evidence>
<dbReference type="InterPro" id="IPR006702">
    <property type="entry name" value="CASP_dom"/>
</dbReference>
<comment type="similarity">
    <text evidence="2 8">Belongs to the Casparian strip membrane proteins (CASP) family.</text>
</comment>
<reference evidence="10" key="1">
    <citation type="submission" date="2020-07" db="EMBL/GenBank/DDBJ databases">
        <title>Ethylene signaling mediates host invasion by parasitic plants.</title>
        <authorList>
            <person name="Yoshida S."/>
        </authorList>
    </citation>
    <scope>NUCLEOTIDE SEQUENCE</scope>
    <source>
        <strain evidence="10">Okayama</strain>
    </source>
</reference>
<evidence type="ECO:0000313" key="11">
    <source>
        <dbReference type="Proteomes" id="UP000653305"/>
    </source>
</evidence>
<comment type="subcellular location">
    <subcellularLocation>
        <location evidence="1 8">Cell membrane</location>
        <topology evidence="1 8">Multi-pass membrane protein</topology>
    </subcellularLocation>
</comment>
<keyword evidence="6 8" id="KW-1133">Transmembrane helix</keyword>
<evidence type="ECO:0000259" key="9">
    <source>
        <dbReference type="Pfam" id="PF04535"/>
    </source>
</evidence>
<feature type="transmembrane region" description="Helical" evidence="8">
    <location>
        <begin position="25"/>
        <end position="47"/>
    </location>
</feature>
<dbReference type="OrthoDB" id="992805at2759"/>
<evidence type="ECO:0000256" key="2">
    <source>
        <dbReference type="ARBA" id="ARBA00007651"/>
    </source>
</evidence>